<dbReference type="Pfam" id="PF07366">
    <property type="entry name" value="SnoaL"/>
    <property type="match status" value="2"/>
</dbReference>
<evidence type="ECO:0000313" key="1">
    <source>
        <dbReference type="EMBL" id="QPH53665.1"/>
    </source>
</evidence>
<dbReference type="AlphaFoldDB" id="A0A7S9LRJ2"/>
<reference evidence="1 2" key="1">
    <citation type="submission" date="2020-11" db="EMBL/GenBank/DDBJ databases">
        <title>Description of Pontivivens ytuae sp. nov. isolated from deep sea sediment of Mariana Trench.</title>
        <authorList>
            <person name="Wang Z."/>
            <person name="Sun Q.-L."/>
            <person name="Xu X.-D."/>
            <person name="Tang Y.-Z."/>
            <person name="Zhang J."/>
        </authorList>
    </citation>
    <scope>NUCLEOTIDE SEQUENCE [LARGE SCALE GENOMIC DNA]</scope>
    <source>
        <strain evidence="1 2">MT2928</strain>
    </source>
</reference>
<keyword evidence="2" id="KW-1185">Reference proteome</keyword>
<evidence type="ECO:0000313" key="2">
    <source>
        <dbReference type="Proteomes" id="UP000594800"/>
    </source>
</evidence>
<dbReference type="Gene3D" id="3.10.450.50">
    <property type="match status" value="2"/>
</dbReference>
<dbReference type="RefSeq" id="WP_196102874.1">
    <property type="nucleotide sequence ID" value="NZ_CP064942.1"/>
</dbReference>
<proteinExistence type="predicted"/>
<accession>A0A7S9LRJ2</accession>
<dbReference type="PANTHER" id="PTHR38436:SF1">
    <property type="entry name" value="ESTER CYCLASE"/>
    <property type="match status" value="1"/>
</dbReference>
<protein>
    <submittedName>
        <fullName evidence="1">Ester cyclase</fullName>
    </submittedName>
</protein>
<sequence>MKDARQVLRMALADLTRARGAAQMDAARALFSEDCQVDVAHPVNALTGVEAVVDGYFAPLSRAIHGAHRRDLMFLGGPNRRAVGGDWCASVTHVVGTFAEPLFGIPPSGKLVFLRVGEFWRVEEGRVTQARLIPDLVDLMRQAGRMPLPMELGHEMIWPAPATQDGLLPAGDHGAQTLDLVEAMLADLRAYDPETFSSKGQTGQNGYWAEDMFWYGPGGIGSTFTYEGFDRDHRVAFLTAFPDRVGGDHYCRIGDGDYAAVSGWPSMTMTFQGDYLGQKADGRALTLRVMDFYRCAGGQVAENWVLLDYVDLFRQMGRDLIAEAAAL</sequence>
<dbReference type="SUPFAM" id="SSF54427">
    <property type="entry name" value="NTF2-like"/>
    <property type="match status" value="2"/>
</dbReference>
<dbReference type="InterPro" id="IPR032710">
    <property type="entry name" value="NTF2-like_dom_sf"/>
</dbReference>
<organism evidence="1 2">
    <name type="scientific">Pontivivens ytuae</name>
    <dbReference type="NCBI Taxonomy" id="2789856"/>
    <lineage>
        <taxon>Bacteria</taxon>
        <taxon>Pseudomonadati</taxon>
        <taxon>Pseudomonadota</taxon>
        <taxon>Alphaproteobacteria</taxon>
        <taxon>Rhodobacterales</taxon>
        <taxon>Paracoccaceae</taxon>
        <taxon>Pontivivens</taxon>
    </lineage>
</organism>
<dbReference type="Proteomes" id="UP000594800">
    <property type="component" value="Chromosome"/>
</dbReference>
<dbReference type="InterPro" id="IPR009959">
    <property type="entry name" value="Cyclase_SnoaL-like"/>
</dbReference>
<dbReference type="KEGG" id="poz:I0K15_18075"/>
<dbReference type="GO" id="GO:0030638">
    <property type="term" value="P:polyketide metabolic process"/>
    <property type="evidence" value="ECO:0007669"/>
    <property type="project" value="InterPro"/>
</dbReference>
<name>A0A7S9LRJ2_9RHOB</name>
<dbReference type="EMBL" id="CP064942">
    <property type="protein sequence ID" value="QPH53665.1"/>
    <property type="molecule type" value="Genomic_DNA"/>
</dbReference>
<gene>
    <name evidence="1" type="ORF">I0K15_18075</name>
</gene>
<dbReference type="PANTHER" id="PTHR38436">
    <property type="entry name" value="POLYKETIDE CYCLASE SNOAL-LIKE DOMAIN"/>
    <property type="match status" value="1"/>
</dbReference>